<evidence type="ECO:0000313" key="3">
    <source>
        <dbReference type="EMBL" id="MBA8925436.1"/>
    </source>
</evidence>
<reference evidence="3 4" key="1">
    <citation type="submission" date="2020-08" db="EMBL/GenBank/DDBJ databases">
        <title>Genomic Encyclopedia of Archaeal and Bacterial Type Strains, Phase II (KMG-II): from individual species to whole genera.</title>
        <authorList>
            <person name="Goeker M."/>
        </authorList>
    </citation>
    <scope>NUCLEOTIDE SEQUENCE [LARGE SCALE GENOMIC DNA]</scope>
    <source>
        <strain evidence="3 4">DSM 43850</strain>
    </source>
</reference>
<dbReference type="GO" id="GO:0000428">
    <property type="term" value="C:DNA-directed RNA polymerase complex"/>
    <property type="evidence" value="ECO:0007669"/>
    <property type="project" value="UniProtKB-KW"/>
</dbReference>
<accession>A0ABR6BEY7</accession>
<evidence type="ECO:0000313" key="4">
    <source>
        <dbReference type="Proteomes" id="UP000517916"/>
    </source>
</evidence>
<dbReference type="EMBL" id="JACJID010000002">
    <property type="protein sequence ID" value="MBA8925436.1"/>
    <property type="molecule type" value="Genomic_DNA"/>
</dbReference>
<organism evidence="3 4">
    <name type="scientific">Kutzneria viridogrisea</name>
    <dbReference type="NCBI Taxonomy" id="47990"/>
    <lineage>
        <taxon>Bacteria</taxon>
        <taxon>Bacillati</taxon>
        <taxon>Actinomycetota</taxon>
        <taxon>Actinomycetes</taxon>
        <taxon>Pseudonocardiales</taxon>
        <taxon>Pseudonocardiaceae</taxon>
        <taxon>Kutzneria</taxon>
    </lineage>
</organism>
<evidence type="ECO:0000256" key="1">
    <source>
        <dbReference type="SAM" id="Coils"/>
    </source>
</evidence>
<sequence length="707" mass="74742">MPGAWEHDEFSERYGQSTYTACYALLSNEDAALDAAARTLTEARSALDAGEAPELIRPWLRGLAYRHCADQVLVAPDRTVPPLDPAHVVASLDRARLVWHGIGSLGFSHRKVLSLKVPRELSDREVAEVMGLDLARAERLVAEAQAELELALKAVVVARAQRSQCATLAAELTHWTGGPLLPCGKLYLTVIAHLGACTACAAQRNEHWRPMEWLPVVIPLLLLPAGFRERLAQAVEEAAATTDTLRTVGAARTWFSFSAVPKAAQVVTFLTQTPAGRVVGLAASLLSVFALAASSQPVIPPLPVPPNPPAIALSPPTTTASTTEALVPIPTTTTTTSRLLPTPPPPGTTATPVVSTRQTVKPCSFTWQTSSDHNGFLNGIAASAPEDVWAVGSVGDGVSGPGARQGLIEHWDGHTWSTVPTPLLTNWGQLSSVTAPSRDLAWSVGFVVPPGNKRQAVVQRWDGSTWSTAVADNPGSVLNELVDVWATGTEGFAVGLSSSGVVQPLVLRWNGTKWQRVVPDIGHTAARTVLTGVGGTSPSDVWAVGNTVEGGVDRPLIVHWDGSTWRELPSPTVAGANTDLLRVTALAPGDVWAVGGSQNPTTKQRNQFVLHWNGTRWDEITAPNAEQSSLNAVAALSANDVWLLGSQGSGQPLLEHWDGTGITAMPLVQPGGELRAAVPVGGAVWSAGWVTAADGTRRTLTGLGRWC</sequence>
<keyword evidence="3" id="KW-0240">DNA-directed RNA polymerase</keyword>
<gene>
    <name evidence="3" type="ORF">BC739_002635</name>
</gene>
<keyword evidence="1" id="KW-0175">Coiled coil</keyword>
<protein>
    <submittedName>
        <fullName evidence="3">DNA-directed RNA polymerase specialized sigma24 family protein</fullName>
    </submittedName>
</protein>
<dbReference type="SUPFAM" id="SSF88659">
    <property type="entry name" value="Sigma3 and sigma4 domains of RNA polymerase sigma factors"/>
    <property type="match status" value="1"/>
</dbReference>
<feature type="region of interest" description="Disordered" evidence="2">
    <location>
        <begin position="332"/>
        <end position="355"/>
    </location>
</feature>
<evidence type="ECO:0000256" key="2">
    <source>
        <dbReference type="SAM" id="MobiDB-lite"/>
    </source>
</evidence>
<keyword evidence="4" id="KW-1185">Reference proteome</keyword>
<name>A0ABR6BEY7_9PSEU</name>
<dbReference type="Gene3D" id="1.10.1740.10">
    <property type="match status" value="1"/>
</dbReference>
<feature type="coiled-coil region" evidence="1">
    <location>
        <begin position="127"/>
        <end position="161"/>
    </location>
</feature>
<dbReference type="RefSeq" id="WP_025360122.1">
    <property type="nucleotide sequence ID" value="NZ_BAAABQ010000084.1"/>
</dbReference>
<dbReference type="InterPro" id="IPR013324">
    <property type="entry name" value="RNA_pol_sigma_r3/r4-like"/>
</dbReference>
<keyword evidence="3" id="KW-0804">Transcription</keyword>
<comment type="caution">
    <text evidence="3">The sequence shown here is derived from an EMBL/GenBank/DDBJ whole genome shotgun (WGS) entry which is preliminary data.</text>
</comment>
<dbReference type="Proteomes" id="UP000517916">
    <property type="component" value="Unassembled WGS sequence"/>
</dbReference>
<proteinExistence type="predicted"/>